<dbReference type="EMBL" id="CP119391">
    <property type="protein sequence ID" value="WNK19878.1"/>
    <property type="molecule type" value="Genomic_DNA"/>
</dbReference>
<feature type="domain" description="UspA" evidence="2">
    <location>
        <begin position="6"/>
        <end position="159"/>
    </location>
</feature>
<dbReference type="Pfam" id="PF00582">
    <property type="entry name" value="Usp"/>
    <property type="match status" value="1"/>
</dbReference>
<keyword evidence="4" id="KW-1185">Reference proteome</keyword>
<reference evidence="3 4" key="1">
    <citation type="submission" date="2023-03" db="EMBL/GenBank/DDBJ databases">
        <title>Halomonas sp. nov., isolated from Korean tranditional fermented seafood 'Jeotgal'.</title>
        <authorList>
            <person name="Kim B."/>
            <person name="Shin N.-R."/>
        </authorList>
    </citation>
    <scope>NUCLEOTIDE SEQUENCE [LARGE SCALE GENOMIC DNA]</scope>
    <source>
        <strain evidence="3 4">SG2L-4</strain>
    </source>
</reference>
<proteinExistence type="inferred from homology"/>
<sequence>MTQEKKRILCSIGMRGNCDHVLEQAADLALVTGAELHILHVARSFPEDMYNTLKTNIRDRETLNALLEQRLEERRTELAEKVETACTRYPALQKMVQEQRVTQLVREGYPGSIIAHFATDGGFSMIVMAANKQGSRASYAGKITKGVIKRATVPVVVVPAAP</sequence>
<evidence type="ECO:0000313" key="4">
    <source>
        <dbReference type="Proteomes" id="UP001301869"/>
    </source>
</evidence>
<evidence type="ECO:0000256" key="1">
    <source>
        <dbReference type="ARBA" id="ARBA00008791"/>
    </source>
</evidence>
<protein>
    <submittedName>
        <fullName evidence="3">Universal stress protein</fullName>
    </submittedName>
</protein>
<comment type="similarity">
    <text evidence="1">Belongs to the universal stress protein A family.</text>
</comment>
<dbReference type="CDD" id="cd00293">
    <property type="entry name" value="USP-like"/>
    <property type="match status" value="1"/>
</dbReference>
<evidence type="ECO:0000259" key="2">
    <source>
        <dbReference type="Pfam" id="PF00582"/>
    </source>
</evidence>
<name>A0ABY9YYE1_9GAMM</name>
<accession>A0ABY9YYE1</accession>
<gene>
    <name evidence="3" type="ORF">P1P91_13795</name>
</gene>
<dbReference type="Proteomes" id="UP001301869">
    <property type="component" value="Chromosome"/>
</dbReference>
<dbReference type="PANTHER" id="PTHR46268:SF6">
    <property type="entry name" value="UNIVERSAL STRESS PROTEIN UP12"/>
    <property type="match status" value="1"/>
</dbReference>
<dbReference type="SUPFAM" id="SSF52402">
    <property type="entry name" value="Adenine nucleotide alpha hydrolases-like"/>
    <property type="match status" value="1"/>
</dbReference>
<organism evidence="3 4">
    <name type="scientific">Halomonas piscis</name>
    <dbReference type="NCBI Taxonomy" id="3031727"/>
    <lineage>
        <taxon>Bacteria</taxon>
        <taxon>Pseudomonadati</taxon>
        <taxon>Pseudomonadota</taxon>
        <taxon>Gammaproteobacteria</taxon>
        <taxon>Oceanospirillales</taxon>
        <taxon>Halomonadaceae</taxon>
        <taxon>Halomonas</taxon>
    </lineage>
</organism>
<dbReference type="PANTHER" id="PTHR46268">
    <property type="entry name" value="STRESS RESPONSE PROTEIN NHAX"/>
    <property type="match status" value="1"/>
</dbReference>
<evidence type="ECO:0000313" key="3">
    <source>
        <dbReference type="EMBL" id="WNK19878.1"/>
    </source>
</evidence>
<dbReference type="InterPro" id="IPR014729">
    <property type="entry name" value="Rossmann-like_a/b/a_fold"/>
</dbReference>
<dbReference type="Gene3D" id="3.40.50.620">
    <property type="entry name" value="HUPs"/>
    <property type="match status" value="1"/>
</dbReference>
<dbReference type="RefSeq" id="WP_311883345.1">
    <property type="nucleotide sequence ID" value="NZ_CP119391.1"/>
</dbReference>
<dbReference type="InterPro" id="IPR006016">
    <property type="entry name" value="UspA"/>
</dbReference>